<dbReference type="Pfam" id="PF00512">
    <property type="entry name" value="HisKA"/>
    <property type="match status" value="1"/>
</dbReference>
<accession>A0A562V4U5</accession>
<dbReference type="InterPro" id="IPR036890">
    <property type="entry name" value="HATPase_C_sf"/>
</dbReference>
<dbReference type="EMBL" id="VLLL01000006">
    <property type="protein sequence ID" value="TWJ12837.1"/>
    <property type="molecule type" value="Genomic_DNA"/>
</dbReference>
<keyword evidence="6" id="KW-0808">Transferase</keyword>
<dbReference type="PANTHER" id="PTHR43547:SF2">
    <property type="entry name" value="HYBRID SIGNAL TRANSDUCTION HISTIDINE KINASE C"/>
    <property type="match status" value="1"/>
</dbReference>
<dbReference type="CDD" id="cd00075">
    <property type="entry name" value="HATPase"/>
    <property type="match status" value="1"/>
</dbReference>
<evidence type="ECO:0000256" key="16">
    <source>
        <dbReference type="SAM" id="Phobius"/>
    </source>
</evidence>
<comment type="caution">
    <text evidence="19">The sequence shown here is derived from an EMBL/GenBank/DDBJ whole genome shotgun (WGS) entry which is preliminary data.</text>
</comment>
<evidence type="ECO:0000256" key="2">
    <source>
        <dbReference type="ARBA" id="ARBA00004651"/>
    </source>
</evidence>
<dbReference type="FunFam" id="1.10.287.130:FF:000010">
    <property type="entry name" value="Two-component sensor histidine kinase"/>
    <property type="match status" value="1"/>
</dbReference>
<dbReference type="Gene3D" id="6.10.340.10">
    <property type="match status" value="1"/>
</dbReference>
<evidence type="ECO:0000256" key="10">
    <source>
        <dbReference type="ARBA" id="ARBA00022840"/>
    </source>
</evidence>
<name>A0A562V4U5_9ACTN</name>
<dbReference type="GO" id="GO:0000155">
    <property type="term" value="F:phosphorelay sensor kinase activity"/>
    <property type="evidence" value="ECO:0007669"/>
    <property type="project" value="InterPro"/>
</dbReference>
<evidence type="ECO:0000256" key="15">
    <source>
        <dbReference type="SAM" id="MobiDB-lite"/>
    </source>
</evidence>
<dbReference type="SUPFAM" id="SSF158472">
    <property type="entry name" value="HAMP domain-like"/>
    <property type="match status" value="1"/>
</dbReference>
<feature type="transmembrane region" description="Helical" evidence="16">
    <location>
        <begin position="40"/>
        <end position="68"/>
    </location>
</feature>
<dbReference type="OrthoDB" id="9786919at2"/>
<feature type="domain" description="HAMP" evidence="18">
    <location>
        <begin position="235"/>
        <end position="287"/>
    </location>
</feature>
<dbReference type="SUPFAM" id="SSF55874">
    <property type="entry name" value="ATPase domain of HSP90 chaperone/DNA topoisomerase II/histidine kinase"/>
    <property type="match status" value="1"/>
</dbReference>
<gene>
    <name evidence="19" type="ORF">LX16_3603</name>
</gene>
<dbReference type="InterPro" id="IPR003594">
    <property type="entry name" value="HATPase_dom"/>
</dbReference>
<dbReference type="InterPro" id="IPR036097">
    <property type="entry name" value="HisK_dim/P_sf"/>
</dbReference>
<keyword evidence="12" id="KW-0902">Two-component regulatory system</keyword>
<dbReference type="SMART" id="SM00387">
    <property type="entry name" value="HATPase_c"/>
    <property type="match status" value="1"/>
</dbReference>
<dbReference type="InterPro" id="IPR003660">
    <property type="entry name" value="HAMP_dom"/>
</dbReference>
<dbReference type="RefSeq" id="WP_147140252.1">
    <property type="nucleotide sequence ID" value="NZ_BAABIJ010000002.1"/>
</dbReference>
<dbReference type="Gene3D" id="1.10.287.130">
    <property type="match status" value="1"/>
</dbReference>
<keyword evidence="20" id="KW-1185">Reference proteome</keyword>
<dbReference type="FunFam" id="3.30.565.10:FF:000013">
    <property type="entry name" value="Two-component sensor histidine kinase"/>
    <property type="match status" value="1"/>
</dbReference>
<dbReference type="GO" id="GO:0005524">
    <property type="term" value="F:ATP binding"/>
    <property type="evidence" value="ECO:0007669"/>
    <property type="project" value="UniProtKB-KW"/>
</dbReference>
<comment type="subcellular location">
    <subcellularLocation>
        <location evidence="2">Cell membrane</location>
        <topology evidence="2">Multi-pass membrane protein</topology>
    </subcellularLocation>
</comment>
<evidence type="ECO:0000256" key="4">
    <source>
        <dbReference type="ARBA" id="ARBA00022475"/>
    </source>
</evidence>
<feature type="transmembrane region" description="Helical" evidence="16">
    <location>
        <begin position="215"/>
        <end position="238"/>
    </location>
</feature>
<evidence type="ECO:0000256" key="13">
    <source>
        <dbReference type="ARBA" id="ARBA00023136"/>
    </source>
</evidence>
<evidence type="ECO:0000256" key="14">
    <source>
        <dbReference type="ARBA" id="ARBA00035305"/>
    </source>
</evidence>
<evidence type="ECO:0000256" key="6">
    <source>
        <dbReference type="ARBA" id="ARBA00022679"/>
    </source>
</evidence>
<dbReference type="SMART" id="SM00304">
    <property type="entry name" value="HAMP"/>
    <property type="match status" value="1"/>
</dbReference>
<keyword evidence="7 16" id="KW-0812">Transmembrane</keyword>
<dbReference type="Pfam" id="PF00672">
    <property type="entry name" value="HAMP"/>
    <property type="match status" value="1"/>
</dbReference>
<dbReference type="GO" id="GO:0005886">
    <property type="term" value="C:plasma membrane"/>
    <property type="evidence" value="ECO:0007669"/>
    <property type="project" value="UniProtKB-SubCell"/>
</dbReference>
<evidence type="ECO:0000313" key="19">
    <source>
        <dbReference type="EMBL" id="TWJ12837.1"/>
    </source>
</evidence>
<evidence type="ECO:0000256" key="12">
    <source>
        <dbReference type="ARBA" id="ARBA00023012"/>
    </source>
</evidence>
<dbReference type="NCBIfam" id="NF040691">
    <property type="entry name" value="MtrAB_MtrB"/>
    <property type="match status" value="1"/>
</dbReference>
<evidence type="ECO:0000259" key="17">
    <source>
        <dbReference type="PROSITE" id="PS50109"/>
    </source>
</evidence>
<keyword evidence="5" id="KW-0597">Phosphoprotein</keyword>
<dbReference type="Gene3D" id="3.30.565.10">
    <property type="entry name" value="Histidine kinase-like ATPase, C-terminal domain"/>
    <property type="match status" value="1"/>
</dbReference>
<evidence type="ECO:0000313" key="20">
    <source>
        <dbReference type="Proteomes" id="UP000321617"/>
    </source>
</evidence>
<keyword evidence="10" id="KW-0067">ATP-binding</keyword>
<keyword evidence="4" id="KW-1003">Cell membrane</keyword>
<dbReference type="PANTHER" id="PTHR43547">
    <property type="entry name" value="TWO-COMPONENT HISTIDINE KINASE"/>
    <property type="match status" value="1"/>
</dbReference>
<feature type="domain" description="Histidine kinase" evidence="17">
    <location>
        <begin position="302"/>
        <end position="519"/>
    </location>
</feature>
<dbReference type="InterPro" id="IPR004358">
    <property type="entry name" value="Sig_transdc_His_kin-like_C"/>
</dbReference>
<dbReference type="InterPro" id="IPR003661">
    <property type="entry name" value="HisK_dim/P_dom"/>
</dbReference>
<dbReference type="Proteomes" id="UP000321617">
    <property type="component" value="Unassembled WGS sequence"/>
</dbReference>
<dbReference type="SMART" id="SM00388">
    <property type="entry name" value="HisKA"/>
    <property type="match status" value="1"/>
</dbReference>
<dbReference type="CDD" id="cd00082">
    <property type="entry name" value="HisKA"/>
    <property type="match status" value="1"/>
</dbReference>
<dbReference type="PROSITE" id="PS50885">
    <property type="entry name" value="HAMP"/>
    <property type="match status" value="1"/>
</dbReference>
<organism evidence="19 20">
    <name type="scientific">Stackebrandtia albiflava</name>
    <dbReference type="NCBI Taxonomy" id="406432"/>
    <lineage>
        <taxon>Bacteria</taxon>
        <taxon>Bacillati</taxon>
        <taxon>Actinomycetota</taxon>
        <taxon>Actinomycetes</taxon>
        <taxon>Glycomycetales</taxon>
        <taxon>Glycomycetaceae</taxon>
        <taxon>Stackebrandtia</taxon>
    </lineage>
</organism>
<keyword evidence="13 16" id="KW-0472">Membrane</keyword>
<evidence type="ECO:0000256" key="9">
    <source>
        <dbReference type="ARBA" id="ARBA00022777"/>
    </source>
</evidence>
<dbReference type="AlphaFoldDB" id="A0A562V4U5"/>
<dbReference type="PRINTS" id="PR00344">
    <property type="entry name" value="BCTRLSENSOR"/>
</dbReference>
<evidence type="ECO:0000256" key="8">
    <source>
        <dbReference type="ARBA" id="ARBA00022741"/>
    </source>
</evidence>
<keyword evidence="11 16" id="KW-1133">Transmembrane helix</keyword>
<feature type="region of interest" description="Disordered" evidence="15">
    <location>
        <begin position="526"/>
        <end position="546"/>
    </location>
</feature>
<evidence type="ECO:0000259" key="18">
    <source>
        <dbReference type="PROSITE" id="PS50885"/>
    </source>
</evidence>
<evidence type="ECO:0000256" key="11">
    <source>
        <dbReference type="ARBA" id="ARBA00022989"/>
    </source>
</evidence>
<evidence type="ECO:0000256" key="3">
    <source>
        <dbReference type="ARBA" id="ARBA00012438"/>
    </source>
</evidence>
<evidence type="ECO:0000256" key="5">
    <source>
        <dbReference type="ARBA" id="ARBA00022553"/>
    </source>
</evidence>
<proteinExistence type="predicted"/>
<protein>
    <recommendedName>
        <fullName evidence="14">Sensor histidine kinase MtrB</fullName>
        <ecNumber evidence="3">2.7.13.3</ecNumber>
    </recommendedName>
</protein>
<dbReference type="EC" id="2.7.13.3" evidence="3"/>
<dbReference type="InterPro" id="IPR047669">
    <property type="entry name" value="MtrAB_MtrB"/>
</dbReference>
<keyword evidence="9 19" id="KW-0418">Kinase</keyword>
<sequence length="546" mass="59041">MTGRDVVEGMARATGRIVRFARRLAAPVLRAWRGSMQVRVVSATLVASTVLVVVFSLVVASTIIGGMVDTKVDGSVDQVERAGDVVRDALDTVVTAEEPNLGGQMGGLVRELAGEEDQVGQPTVLLRIRGANPIGEAWPAEASVTEAQLPEELTDNVRDGKFNRQFATLNPDGEGNRPFLAVGTPVYTDQLVYELYFLFPLDAENQIASLVRTTLVIAGVALVLLLGVIAGLVTRMVVTPVRLAARTAQRLSAGLLHERMTVKGADDLARLAGSFNLMAENLHQQILRLEDMSRLQRRFTSDVSHELRTPLTTVRMAADLLYDNREDYPAPAARSAELLHDELDRFEDLLAELLEISRFDAGFAQLDTEPVEVGPIVTSVSASFHALAERCGVPVRLHIPDTPLIAEIDVRRVQRILRNLIGNAIEHAEAAPVCVVLASSETSLAVVVRDRGIGLKPGEEELVFNRFWRADPSRARQTGGTGLGLSISSEDAKLHNGQLEAVGRPGEGSVFRLTLPLRSGDKVLSSPLPLDFAADPCGGDDDDQTE</sequence>
<evidence type="ECO:0000256" key="1">
    <source>
        <dbReference type="ARBA" id="ARBA00000085"/>
    </source>
</evidence>
<evidence type="ECO:0000256" key="7">
    <source>
        <dbReference type="ARBA" id="ARBA00022692"/>
    </source>
</evidence>
<comment type="catalytic activity">
    <reaction evidence="1">
        <text>ATP + protein L-histidine = ADP + protein N-phospho-L-histidine.</text>
        <dbReference type="EC" id="2.7.13.3"/>
    </reaction>
</comment>
<dbReference type="Pfam" id="PF02518">
    <property type="entry name" value="HATPase_c"/>
    <property type="match status" value="1"/>
</dbReference>
<dbReference type="SUPFAM" id="SSF47384">
    <property type="entry name" value="Homodimeric domain of signal transducing histidine kinase"/>
    <property type="match status" value="1"/>
</dbReference>
<reference evidence="19 20" key="1">
    <citation type="journal article" date="2013" name="Stand. Genomic Sci.">
        <title>Genomic Encyclopedia of Type Strains, Phase I: The one thousand microbial genomes (KMG-I) project.</title>
        <authorList>
            <person name="Kyrpides N.C."/>
            <person name="Woyke T."/>
            <person name="Eisen J.A."/>
            <person name="Garrity G."/>
            <person name="Lilburn T.G."/>
            <person name="Beck B.J."/>
            <person name="Whitman W.B."/>
            <person name="Hugenholtz P."/>
            <person name="Klenk H.P."/>
        </authorList>
    </citation>
    <scope>NUCLEOTIDE SEQUENCE [LARGE SCALE GENOMIC DNA]</scope>
    <source>
        <strain evidence="19 20">DSM 45044</strain>
    </source>
</reference>
<keyword evidence="8" id="KW-0547">Nucleotide-binding</keyword>
<dbReference type="CDD" id="cd06225">
    <property type="entry name" value="HAMP"/>
    <property type="match status" value="1"/>
</dbReference>
<dbReference type="PROSITE" id="PS50109">
    <property type="entry name" value="HIS_KIN"/>
    <property type="match status" value="1"/>
</dbReference>
<dbReference type="InterPro" id="IPR005467">
    <property type="entry name" value="His_kinase_dom"/>
</dbReference>